<evidence type="ECO:0000259" key="2">
    <source>
        <dbReference type="Pfam" id="PF13478"/>
    </source>
</evidence>
<dbReference type="EMBL" id="NOXT01000078">
    <property type="protein sequence ID" value="OYQ33058.1"/>
    <property type="molecule type" value="Genomic_DNA"/>
</dbReference>
<feature type="domain" description="XdhC Rossmann" evidence="2">
    <location>
        <begin position="160"/>
        <end position="301"/>
    </location>
</feature>
<proteinExistence type="predicted"/>
<comment type="caution">
    <text evidence="3">The sequence shown here is derived from an EMBL/GenBank/DDBJ whole genome shotgun (WGS) entry which is preliminary data.</text>
</comment>
<accession>A0A255YV19</accession>
<organism evidence="3 4">
    <name type="scientific">Sandarakinorhabdus cyanobacteriorum</name>
    <dbReference type="NCBI Taxonomy" id="1981098"/>
    <lineage>
        <taxon>Bacteria</taxon>
        <taxon>Pseudomonadati</taxon>
        <taxon>Pseudomonadota</taxon>
        <taxon>Alphaproteobacteria</taxon>
        <taxon>Sphingomonadales</taxon>
        <taxon>Sphingosinicellaceae</taxon>
        <taxon>Sandarakinorhabdus</taxon>
    </lineage>
</organism>
<feature type="domain" description="XdhC- CoxI" evidence="1">
    <location>
        <begin position="16"/>
        <end position="83"/>
    </location>
</feature>
<dbReference type="PANTHER" id="PTHR30388">
    <property type="entry name" value="ALDEHYDE OXIDOREDUCTASE MOLYBDENUM COFACTOR ASSEMBLY PROTEIN"/>
    <property type="match status" value="1"/>
</dbReference>
<name>A0A255YV19_9SPHN</name>
<dbReference type="OrthoDB" id="9815497at2"/>
<keyword evidence="4" id="KW-1185">Reference proteome</keyword>
<sequence>MTGDEDLATLARALEWQRAGHGVAVATVISTWGSAPRREGSHLAVRADGLFEGSVSGGCVEAEVILAAQAMIADGAGHAVLEFGVADSVAWTAGLACGGRIAIMVQRLADDGLPAALVADVLAGTAAGEGMAISSDPATGRSAAGRDGPFVRDYPPPRRLFIIGAVHIAQALVPLAQGLGVATTVIDPRRLFAADDRFAGLVLDRRWPDEALAEYQPNAASAVVALTHDPKIDDVALACALQSPAHYIAALGSRKNHAGRLERLAALGHGPDDLARVHGPAGLAIGAIGPAEIALSIAAQMTAMWRKALIRE</sequence>
<protein>
    <submittedName>
        <fullName evidence="3">XshC-Cox1-family protein</fullName>
    </submittedName>
</protein>
<evidence type="ECO:0000313" key="3">
    <source>
        <dbReference type="EMBL" id="OYQ33058.1"/>
    </source>
</evidence>
<dbReference type="Pfam" id="PF02625">
    <property type="entry name" value="XdhC_CoxI"/>
    <property type="match status" value="1"/>
</dbReference>
<dbReference type="AlphaFoldDB" id="A0A255YV19"/>
<dbReference type="RefSeq" id="WP_094472767.1">
    <property type="nucleotide sequence ID" value="NZ_NOXT01000078.1"/>
</dbReference>
<dbReference type="Pfam" id="PF13478">
    <property type="entry name" value="XdhC_C"/>
    <property type="match status" value="1"/>
</dbReference>
<evidence type="ECO:0000313" key="4">
    <source>
        <dbReference type="Proteomes" id="UP000216991"/>
    </source>
</evidence>
<evidence type="ECO:0000259" key="1">
    <source>
        <dbReference type="Pfam" id="PF02625"/>
    </source>
</evidence>
<dbReference type="InterPro" id="IPR003777">
    <property type="entry name" value="XdhC_CoxI"/>
</dbReference>
<dbReference type="InterPro" id="IPR027051">
    <property type="entry name" value="XdhC_Rossmann_dom"/>
</dbReference>
<gene>
    <name evidence="3" type="ORF">CHU93_03375</name>
</gene>
<reference evidence="3 4" key="1">
    <citation type="submission" date="2017-07" db="EMBL/GenBank/DDBJ databases">
        <title>Sandarakinorhabdus cyanobacteriorum sp. nov., a novel bacterium isolated from cyanobacterial aggregates in a eutrophic lake.</title>
        <authorList>
            <person name="Cai H."/>
        </authorList>
    </citation>
    <scope>NUCLEOTIDE SEQUENCE [LARGE SCALE GENOMIC DNA]</scope>
    <source>
        <strain evidence="3 4">TH057</strain>
    </source>
</reference>
<dbReference type="Proteomes" id="UP000216991">
    <property type="component" value="Unassembled WGS sequence"/>
</dbReference>
<dbReference type="InterPro" id="IPR052698">
    <property type="entry name" value="MoCofactor_Util/Proc"/>
</dbReference>
<dbReference type="PANTHER" id="PTHR30388:SF4">
    <property type="entry name" value="MOLYBDENUM COFACTOR INSERTION CHAPERONE PAOD"/>
    <property type="match status" value="1"/>
</dbReference>
<dbReference type="Gene3D" id="3.40.50.720">
    <property type="entry name" value="NAD(P)-binding Rossmann-like Domain"/>
    <property type="match status" value="1"/>
</dbReference>